<accession>Q9XSS7</accession>
<name>Q9XSS7_CANLF</name>
<dbReference type="EMBL" id="AJ388539">
    <property type="protein sequence ID" value="CAB46840.1"/>
    <property type="molecule type" value="mRNA"/>
</dbReference>
<gene>
    <name evidence="2" type="primary">collagen VI-alpha1</name>
</gene>
<keyword evidence="2" id="KW-0176">Collagen</keyword>
<feature type="compositionally biased region" description="Low complexity" evidence="1">
    <location>
        <begin position="71"/>
        <end position="88"/>
    </location>
</feature>
<evidence type="ECO:0000313" key="2">
    <source>
        <dbReference type="EMBL" id="CAB46840.1"/>
    </source>
</evidence>
<organism evidence="2">
    <name type="scientific">Canis lupus familiaris</name>
    <name type="common">Dog</name>
    <name type="synonym">Canis familiaris</name>
    <dbReference type="NCBI Taxonomy" id="9615"/>
    <lineage>
        <taxon>Eukaryota</taxon>
        <taxon>Metazoa</taxon>
        <taxon>Chordata</taxon>
        <taxon>Craniata</taxon>
        <taxon>Vertebrata</taxon>
        <taxon>Euteleostomi</taxon>
        <taxon>Mammalia</taxon>
        <taxon>Eutheria</taxon>
        <taxon>Laurasiatheria</taxon>
        <taxon>Carnivora</taxon>
        <taxon>Caniformia</taxon>
        <taxon>Canidae</taxon>
        <taxon>Canis</taxon>
    </lineage>
</organism>
<feature type="non-terminal residue" evidence="2">
    <location>
        <position position="1"/>
    </location>
</feature>
<feature type="region of interest" description="Disordered" evidence="1">
    <location>
        <begin position="18"/>
        <end position="104"/>
    </location>
</feature>
<reference evidence="2" key="1">
    <citation type="journal article" date="2000" name="Anal. Biochem.">
        <title>A method for the large-scale cloning of nuclear proteins and nuclear targeting sequences on a functional basis.</title>
        <authorList>
            <person name="Pichon B."/>
            <person name="Mercan D."/>
            <person name="Pouillon V."/>
            <person name="Christophe-Hobertus C."/>
            <person name="Christophe D."/>
        </authorList>
    </citation>
    <scope>NUCLEOTIDE SEQUENCE</scope>
    <source>
        <tissue evidence="2">Thyroid</tissue>
    </source>
</reference>
<dbReference type="GO" id="GO:0005581">
    <property type="term" value="C:collagen trimer"/>
    <property type="evidence" value="ECO:0007669"/>
    <property type="project" value="UniProtKB-KW"/>
</dbReference>
<feature type="compositionally biased region" description="Basic residues" evidence="1">
    <location>
        <begin position="93"/>
        <end position="104"/>
    </location>
</feature>
<feature type="non-terminal residue" evidence="2">
    <location>
        <position position="150"/>
    </location>
</feature>
<evidence type="ECO:0000256" key="1">
    <source>
        <dbReference type="SAM" id="MobiDB-lite"/>
    </source>
</evidence>
<protein>
    <submittedName>
        <fullName evidence="2">Collagen VI-alpha1 protein</fullName>
    </submittedName>
</protein>
<dbReference type="AlphaFoldDB" id="Q9XSS7"/>
<sequence length="150" mass="16411">PRSVYTRMSRLHLPDHVLLPGRHHHPAGRLGQRGQPQLRHHQALRQAAGRALPDSRQDGPGARRAGGGGAIQRARAASAGPRGAAVPAELHRAGQHRGRHGLLQRRHRRLRCPGLRDALLPRGLDPRCQEEAAALLRRQLAGRHGGGHRK</sequence>
<proteinExistence type="evidence at transcript level"/>